<dbReference type="HOGENOM" id="CLU_129874_0_4_10"/>
<dbReference type="eggNOG" id="COG0399">
    <property type="taxonomic scope" value="Bacteria"/>
</dbReference>
<dbReference type="OrthoDB" id="9811959at2"/>
<dbReference type="CDD" id="cd16377">
    <property type="entry name" value="23S_rRNA_IVP_like"/>
    <property type="match status" value="1"/>
</dbReference>
<keyword evidence="2" id="KW-1185">Reference proteome</keyword>
<dbReference type="PANTHER" id="PTHR38471:SF2">
    <property type="entry name" value="FOUR HELIX BUNDLE PROTEIN"/>
    <property type="match status" value="1"/>
</dbReference>
<evidence type="ECO:0008006" key="3">
    <source>
        <dbReference type="Google" id="ProtNLM"/>
    </source>
</evidence>
<evidence type="ECO:0000313" key="1">
    <source>
        <dbReference type="EMBL" id="EDP97133.1"/>
    </source>
</evidence>
<evidence type="ECO:0000313" key="2">
    <source>
        <dbReference type="Proteomes" id="UP000002945"/>
    </source>
</evidence>
<dbReference type="InterPro" id="IPR036583">
    <property type="entry name" value="23S_rRNA_IVS_sf"/>
</dbReference>
<reference evidence="1 2" key="1">
    <citation type="journal article" date="2011" name="J. Bacteriol.">
        <title>Genome sequence of the algicidal bacterium Kordia algicida OT-1.</title>
        <authorList>
            <person name="Lee H.S."/>
            <person name="Kang S.G."/>
            <person name="Kwon K.K."/>
            <person name="Lee J.H."/>
            <person name="Kim S.J."/>
        </authorList>
    </citation>
    <scope>NUCLEOTIDE SEQUENCE [LARGE SCALE GENOMIC DNA]</scope>
    <source>
        <strain evidence="1 2">OT-1</strain>
    </source>
</reference>
<dbReference type="STRING" id="391587.KAOT1_18262"/>
<dbReference type="AlphaFoldDB" id="A9DN82"/>
<comment type="caution">
    <text evidence="1">The sequence shown here is derived from an EMBL/GenBank/DDBJ whole genome shotgun (WGS) entry which is preliminary data.</text>
</comment>
<dbReference type="Proteomes" id="UP000002945">
    <property type="component" value="Unassembled WGS sequence"/>
</dbReference>
<dbReference type="InterPro" id="IPR012657">
    <property type="entry name" value="23S_rRNA-intervening_sequence"/>
</dbReference>
<protein>
    <recommendedName>
        <fullName evidence="3">S23 ribosomal protein</fullName>
    </recommendedName>
</protein>
<dbReference type="EMBL" id="ABIB01000002">
    <property type="protein sequence ID" value="EDP97133.1"/>
    <property type="molecule type" value="Genomic_DNA"/>
</dbReference>
<dbReference type="SUPFAM" id="SSF158446">
    <property type="entry name" value="IVS-encoded protein-like"/>
    <property type="match status" value="1"/>
</dbReference>
<dbReference type="RefSeq" id="WP_007096186.1">
    <property type="nucleotide sequence ID" value="NZ_CP142125.1"/>
</dbReference>
<dbReference type="Gene3D" id="1.20.1440.60">
    <property type="entry name" value="23S rRNA-intervening sequence"/>
    <property type="match status" value="1"/>
</dbReference>
<dbReference type="NCBIfam" id="TIGR02436">
    <property type="entry name" value="four helix bundle protein"/>
    <property type="match status" value="1"/>
</dbReference>
<name>A9DN82_9FLAO</name>
<dbReference type="Pfam" id="PF05635">
    <property type="entry name" value="23S_rRNA_IVP"/>
    <property type="match status" value="1"/>
</dbReference>
<gene>
    <name evidence="1" type="ORF">KAOT1_18262</name>
</gene>
<accession>A9DN82</accession>
<proteinExistence type="predicted"/>
<organism evidence="1 2">
    <name type="scientific">Kordia algicida OT-1</name>
    <dbReference type="NCBI Taxonomy" id="391587"/>
    <lineage>
        <taxon>Bacteria</taxon>
        <taxon>Pseudomonadati</taxon>
        <taxon>Bacteroidota</taxon>
        <taxon>Flavobacteriia</taxon>
        <taxon>Flavobacteriales</taxon>
        <taxon>Flavobacteriaceae</taxon>
        <taxon>Kordia</taxon>
    </lineage>
</organism>
<dbReference type="PANTHER" id="PTHR38471">
    <property type="entry name" value="FOUR HELIX BUNDLE PROTEIN"/>
    <property type="match status" value="1"/>
</dbReference>
<sequence length="120" mass="13916">MKQFSFEKLIVWQKSKKLAVNIYKVTKKFPNEERFGLMSQMRRSSISISSNIAEGSGRNSGKDKARFTEIAFASLMELVNQLIIAYDLEFITKSQYEETRIDIEEIGRMLNALRKSQLNL</sequence>